<organism evidence="1 2">
    <name type="scientific">Auriscalpium vulgare</name>
    <dbReference type="NCBI Taxonomy" id="40419"/>
    <lineage>
        <taxon>Eukaryota</taxon>
        <taxon>Fungi</taxon>
        <taxon>Dikarya</taxon>
        <taxon>Basidiomycota</taxon>
        <taxon>Agaricomycotina</taxon>
        <taxon>Agaricomycetes</taxon>
        <taxon>Russulales</taxon>
        <taxon>Auriscalpiaceae</taxon>
        <taxon>Auriscalpium</taxon>
    </lineage>
</organism>
<dbReference type="EMBL" id="MU275898">
    <property type="protein sequence ID" value="KAI0047790.1"/>
    <property type="molecule type" value="Genomic_DNA"/>
</dbReference>
<accession>A0ACB8RVZ4</accession>
<reference evidence="1" key="2">
    <citation type="journal article" date="2022" name="New Phytol.">
        <title>Evolutionary transition to the ectomycorrhizal habit in the genomes of a hyperdiverse lineage of mushroom-forming fungi.</title>
        <authorList>
            <person name="Looney B."/>
            <person name="Miyauchi S."/>
            <person name="Morin E."/>
            <person name="Drula E."/>
            <person name="Courty P.E."/>
            <person name="Kohler A."/>
            <person name="Kuo A."/>
            <person name="LaButti K."/>
            <person name="Pangilinan J."/>
            <person name="Lipzen A."/>
            <person name="Riley R."/>
            <person name="Andreopoulos W."/>
            <person name="He G."/>
            <person name="Johnson J."/>
            <person name="Nolan M."/>
            <person name="Tritt A."/>
            <person name="Barry K.W."/>
            <person name="Grigoriev I.V."/>
            <person name="Nagy L.G."/>
            <person name="Hibbett D."/>
            <person name="Henrissat B."/>
            <person name="Matheny P.B."/>
            <person name="Labbe J."/>
            <person name="Martin F.M."/>
        </authorList>
    </citation>
    <scope>NUCLEOTIDE SEQUENCE</scope>
    <source>
        <strain evidence="1">FP105234-sp</strain>
    </source>
</reference>
<gene>
    <name evidence="1" type="ORF">FA95DRAFT_1492052</name>
</gene>
<protein>
    <submittedName>
        <fullName evidence="1">Cytochrome P450</fullName>
    </submittedName>
</protein>
<proteinExistence type="predicted"/>
<evidence type="ECO:0000313" key="1">
    <source>
        <dbReference type="EMBL" id="KAI0047790.1"/>
    </source>
</evidence>
<keyword evidence="2" id="KW-1185">Reference proteome</keyword>
<dbReference type="Proteomes" id="UP000814033">
    <property type="component" value="Unassembled WGS sequence"/>
</dbReference>
<reference evidence="1" key="1">
    <citation type="submission" date="2021-02" db="EMBL/GenBank/DDBJ databases">
        <authorList>
            <consortium name="DOE Joint Genome Institute"/>
            <person name="Ahrendt S."/>
            <person name="Looney B.P."/>
            <person name="Miyauchi S."/>
            <person name="Morin E."/>
            <person name="Drula E."/>
            <person name="Courty P.E."/>
            <person name="Chicoki N."/>
            <person name="Fauchery L."/>
            <person name="Kohler A."/>
            <person name="Kuo A."/>
            <person name="Labutti K."/>
            <person name="Pangilinan J."/>
            <person name="Lipzen A."/>
            <person name="Riley R."/>
            <person name="Andreopoulos W."/>
            <person name="He G."/>
            <person name="Johnson J."/>
            <person name="Barry K.W."/>
            <person name="Grigoriev I.V."/>
            <person name="Nagy L."/>
            <person name="Hibbett D."/>
            <person name="Henrissat B."/>
            <person name="Matheny P.B."/>
            <person name="Labbe J."/>
            <person name="Martin F."/>
        </authorList>
    </citation>
    <scope>NUCLEOTIDE SEQUENCE</scope>
    <source>
        <strain evidence="1">FP105234-sp</strain>
    </source>
</reference>
<evidence type="ECO:0000313" key="2">
    <source>
        <dbReference type="Proteomes" id="UP000814033"/>
    </source>
</evidence>
<comment type="caution">
    <text evidence="1">The sequence shown here is derived from an EMBL/GenBank/DDBJ whole genome shotgun (WGS) entry which is preliminary data.</text>
</comment>
<sequence length="500" mass="56964">MPIISWTTLDLIVLAGTLLVLRTIHERRRRRGLSYPPGPPQLPFVGNLTTVSSKAKEGIWMTYHRLGKPYGDLYSLCILGQRIIILQTRKAVTDLMERRAAIYSHRIYPTIMDMAKFDWALSAIQPDEHWRIGRRSLDRSLRPSAIVQHQPMQVAKTCEFLSLLRDEPHRFRNHIQHLTGAMTMSLAYGYEVRRYDDAHLKNARSALDIATKAALPGALLVNDFPFLRRIPAWVPWLSYQPFARVAYEIGQASIREPWKYVKQELEKGTARPSLALDELLEHHPFKSEEEEYVIMGALGTVFAGTNHDTTTSILESFFLMLALYPDIQARAQAEIDSVTAGERLPTFADRPALHYINAMVKELVRWRPVTPIGAPHALCEDDVYQGYFIPKGTMVIANAWSILHDPEVYPDPDMFITERFLTDNGRFKDDPWLSVAFGAGKRTCPGRFFVDSTVFIVIATVLSTFSVRRSGDVPLELNVNKGKGIVTLRSRLLIYFRRAN</sequence>
<name>A0ACB8RVZ4_9AGAM</name>